<reference evidence="1" key="2">
    <citation type="journal article" date="2021" name="PeerJ">
        <title>Extensive microbial diversity within the chicken gut microbiome revealed by metagenomics and culture.</title>
        <authorList>
            <person name="Gilroy R."/>
            <person name="Ravi A."/>
            <person name="Getino M."/>
            <person name="Pursley I."/>
            <person name="Horton D.L."/>
            <person name="Alikhan N.F."/>
            <person name="Baker D."/>
            <person name="Gharbi K."/>
            <person name="Hall N."/>
            <person name="Watson M."/>
            <person name="Adriaenssens E.M."/>
            <person name="Foster-Nyarko E."/>
            <person name="Jarju S."/>
            <person name="Secka A."/>
            <person name="Antonio M."/>
            <person name="Oren A."/>
            <person name="Chaudhuri R.R."/>
            <person name="La Ragione R."/>
            <person name="Hildebrand F."/>
            <person name="Pallen M.J."/>
        </authorList>
    </citation>
    <scope>NUCLEOTIDE SEQUENCE</scope>
    <source>
        <strain evidence="1">CHK186-9395</strain>
    </source>
</reference>
<protein>
    <submittedName>
        <fullName evidence="1">Uncharacterized protein</fullName>
    </submittedName>
</protein>
<reference evidence="1" key="1">
    <citation type="submission" date="2020-10" db="EMBL/GenBank/DDBJ databases">
        <authorList>
            <person name="Gilroy R."/>
        </authorList>
    </citation>
    <scope>NUCLEOTIDE SEQUENCE</scope>
    <source>
        <strain evidence="1">CHK186-9395</strain>
    </source>
</reference>
<comment type="caution">
    <text evidence="1">The sequence shown here is derived from an EMBL/GenBank/DDBJ whole genome shotgun (WGS) entry which is preliminary data.</text>
</comment>
<organism evidence="1 2">
    <name type="scientific">Candidatus Caccopulliclostridium gallistercoris</name>
    <dbReference type="NCBI Taxonomy" id="2840719"/>
    <lineage>
        <taxon>Bacteria</taxon>
        <taxon>Bacillati</taxon>
        <taxon>Bacillota</taxon>
        <taxon>Clostridia</taxon>
        <taxon>Candidatus Caccopulliclostridium</taxon>
    </lineage>
</organism>
<evidence type="ECO:0000313" key="1">
    <source>
        <dbReference type="EMBL" id="HIV01488.1"/>
    </source>
</evidence>
<dbReference type="AlphaFoldDB" id="A0A9D1NFF9"/>
<accession>A0A9D1NFF9</accession>
<proteinExistence type="predicted"/>
<name>A0A9D1NFF9_9FIRM</name>
<dbReference type="Proteomes" id="UP000886861">
    <property type="component" value="Unassembled WGS sequence"/>
</dbReference>
<sequence length="318" mass="37955">MDFEKERQKKIKRVLKKSGAIKYFSKNEIKEKLIDYVSKVKNNFCLLVFPDDFLNDADFMLKLYKCNPKTLFWFKPNEILAPDVNFMIEYVKLIKEQNDIYSKYPDLILNNYPIIMENRTFIEKLAKQFPDMDIVYLIKNCINKPTISEHIKNENNEKIKHVLESLPVQLLQEQAKRFGYKTLIQLPKDMKNIELFVSAGIEKDGFESLEILQPEQILKNKALIVKAYKKDGIDKLYNYINNSLNPNRTFYYMCHGEPHSYSKYVQEYRDLQLTLMKDPTINEIFKIEKEFFEKKNQVVQHMLKKDNQQSSFENSMMK</sequence>
<dbReference type="EMBL" id="DVOJ01000010">
    <property type="protein sequence ID" value="HIV01488.1"/>
    <property type="molecule type" value="Genomic_DNA"/>
</dbReference>
<evidence type="ECO:0000313" key="2">
    <source>
        <dbReference type="Proteomes" id="UP000886861"/>
    </source>
</evidence>
<gene>
    <name evidence="1" type="ORF">IAA62_02925</name>
</gene>